<dbReference type="RefSeq" id="XP_023429975.1">
    <property type="nucleotide sequence ID" value="XM_023576720.1"/>
</dbReference>
<feature type="region of interest" description="Disordered" evidence="1">
    <location>
        <begin position="463"/>
        <end position="483"/>
    </location>
</feature>
<dbReference type="InterPro" id="IPR000477">
    <property type="entry name" value="RT_dom"/>
</dbReference>
<dbReference type="Gene3D" id="3.60.10.10">
    <property type="entry name" value="Endonuclease/exonuclease/phosphatase"/>
    <property type="match status" value="1"/>
</dbReference>
<dbReference type="EMBL" id="HF679026">
    <property type="protein sequence ID" value="CCT67894.1"/>
    <property type="molecule type" value="Genomic_DNA"/>
</dbReference>
<dbReference type="PANTHER" id="PTHR19446">
    <property type="entry name" value="REVERSE TRANSCRIPTASES"/>
    <property type="match status" value="1"/>
</dbReference>
<feature type="domain" description="Reverse transcriptase" evidence="2">
    <location>
        <begin position="535"/>
        <end position="791"/>
    </location>
</feature>
<organism evidence="3 4">
    <name type="scientific">Gibberella fujikuroi (strain CBS 195.34 / IMI 58289 / NRRL A-6831)</name>
    <name type="common">Bakanae and foot rot disease fungus</name>
    <name type="synonym">Fusarium fujikuroi</name>
    <dbReference type="NCBI Taxonomy" id="1279085"/>
    <lineage>
        <taxon>Eukaryota</taxon>
        <taxon>Fungi</taxon>
        <taxon>Dikarya</taxon>
        <taxon>Ascomycota</taxon>
        <taxon>Pezizomycotina</taxon>
        <taxon>Sordariomycetes</taxon>
        <taxon>Hypocreomycetidae</taxon>
        <taxon>Hypocreales</taxon>
        <taxon>Nectriaceae</taxon>
        <taxon>Fusarium</taxon>
        <taxon>Fusarium fujikuroi species complex</taxon>
    </lineage>
</organism>
<dbReference type="InterPro" id="IPR036691">
    <property type="entry name" value="Endo/exonu/phosph_ase_sf"/>
</dbReference>
<evidence type="ECO:0000256" key="1">
    <source>
        <dbReference type="SAM" id="MobiDB-lite"/>
    </source>
</evidence>
<proteinExistence type="predicted"/>
<dbReference type="InterPro" id="IPR005135">
    <property type="entry name" value="Endo/exonuclease/phosphatase"/>
</dbReference>
<dbReference type="PROSITE" id="PS50878">
    <property type="entry name" value="RT_POL"/>
    <property type="match status" value="1"/>
</dbReference>
<dbReference type="Proteomes" id="UP000016800">
    <property type="component" value="Chromosome IV"/>
</dbReference>
<name>S0DZ87_GIBF5</name>
<gene>
    <name evidence="3" type="ORF">FFUJ_14751</name>
</gene>
<dbReference type="Pfam" id="PF00078">
    <property type="entry name" value="RVT_1"/>
    <property type="match status" value="1"/>
</dbReference>
<reference evidence="4" key="1">
    <citation type="journal article" date="2013" name="PLoS Pathog.">
        <title>Deciphering the cryptic genome: genome-wide analyses of the rice pathogen Fusarium fujikuroi reveal complex regulation of secondary metabolism and novel metabolites.</title>
        <authorList>
            <person name="Wiemann P."/>
            <person name="Sieber C.M."/>
            <person name="von Bargen K.W."/>
            <person name="Studt L."/>
            <person name="Niehaus E.M."/>
            <person name="Espino J.J."/>
            <person name="Huss K."/>
            <person name="Michielse C.B."/>
            <person name="Albermann S."/>
            <person name="Wagner D."/>
            <person name="Bergner S.V."/>
            <person name="Connolly L.R."/>
            <person name="Fischer A."/>
            <person name="Reuter G."/>
            <person name="Kleigrewe K."/>
            <person name="Bald T."/>
            <person name="Wingfield B.D."/>
            <person name="Ophir R."/>
            <person name="Freeman S."/>
            <person name="Hippler M."/>
            <person name="Smith K.M."/>
            <person name="Brown D.W."/>
            <person name="Proctor R.H."/>
            <person name="Munsterkotter M."/>
            <person name="Freitag M."/>
            <person name="Humpf H.U."/>
            <person name="Guldener U."/>
            <person name="Tudzynski B."/>
        </authorList>
    </citation>
    <scope>NUCLEOTIDE SEQUENCE [LARGE SCALE GENOMIC DNA]</scope>
    <source>
        <strain evidence="4">CBS 195.34 / IMI 58289 / NRRL A-6831</strain>
    </source>
</reference>
<dbReference type="VEuPathDB" id="FungiDB:FFUJ_14751"/>
<dbReference type="HOGENOM" id="CLU_261223_0_0_1"/>
<sequence>MSGTSLAWTKVIDKCLEALQRAEVAINVSRPSLGPASITAQRTNDTLVFAHNRLSHIREMTFTNQDNTAIAKSILLCVSNTLMSVQKMVTESLTAFPDAPWPLIFAKKAFCSVQKSIFAGVNGLSDKSFQSKVAPKMHSTCKDANRELLAALEIATATKPLAIHNVYNHLNKLKVGPLLSYLDSCSGHSILLGDFNYHHEDWNGDQKDGNEHVGQEGAMTYPNSKDVSKHSSTIDLTFAKESISASIGYCEVLQVPGFLSDHRVIETSVKRTVKTLVKTMPCWHKITPNKFQRHLKPRLPPLDSPVGNEEQVVALFAKVIDALHVTMMESVPRRSCGLRPQGQRTMQLASKLRKRLAELDDLKKKDQTPKTLKRILFLERDIDKLNTEMWSESDRDKTIPPSARAFFNVFRLARGRSQPLQFAQTPTLKYEGDSDAGNEPQLAVTDEQKIEMIKKVKFRNNNNPESTRILEEPGPRHDPKREDIHIPRDVDAEKLRTIIKGLKNNKAPGPDKVPNEAIKLGMELLLPYFVLGFRACLNLSLHPANFKDSIIVMLLKAGKEPDKPESYRPISLLSTVGKLYERILADMMLDVLKEHLHLLPATQFGNKTTTEALQYLFRIIFSTWCSNSDDVVTMLGLYMSSAYDNVYRQKLLQILYDKGFPRWFVDIIGLVLSLRDATMRLPGIISEPFELNTRIPQGSPISTVLFFFFVSPLETVRLYQFSLVDDVYYIAVSRSYTINCRGLEILHEQMLLIAKELFINFGSQKYHVMHMRLPTVRQPTHNQEVDGGYVHDSDSDKLTQADHQPISLSLRYACRSVAEETKSFPFKLNSITFSTLYRKDLQHQAAIHSTLIRFHTVLLSELLLRMRHFVTPDMFYEVEEVAPQYIKAIKWRINDCIGYDQHPELPPQDFDDVANFHNLGVLTRAKLDWNDSTLGFQRAIVCILRQINAKNAADIAEAINEALPGWTKSSSPEELFDMSFDHWDIPSLSCLRETAERLQRQRFLESLGNWHRVQDHDSGFLDSRYKGPRYRYRRKYWFSATAVAIRFLKRLSLTQRGYLHKLILNEDRISVGFPESHAIGMIHFCKENPKMHLEQRVDVWNNLVMSSERPTAYRLTNMYFERSEPEAGEYYSLYDVYAPDQDSYFTNWVVHGLEVVKAGMPARSWSVVFDGEPDLNLATDLFTTIIKRTIVWHTFYSDCVSLGLFTDPSHPEYPFATSTSDKRVPERMRSSIFQCNFNLDRPWNLDKIAADHNVHNDEHEGDSSFWLRSTVDDSEPIDFRISSPAVAIGKLRLVYFERETISDH</sequence>
<accession>S0DZ87</accession>
<dbReference type="Pfam" id="PF14529">
    <property type="entry name" value="Exo_endo_phos_2"/>
    <property type="match status" value="1"/>
</dbReference>
<feature type="compositionally biased region" description="Basic and acidic residues" evidence="1">
    <location>
        <begin position="468"/>
        <end position="483"/>
    </location>
</feature>
<dbReference type="GeneID" id="35408131"/>
<dbReference type="SUPFAM" id="SSF56219">
    <property type="entry name" value="DNase I-like"/>
    <property type="match status" value="1"/>
</dbReference>
<dbReference type="GO" id="GO:0003824">
    <property type="term" value="F:catalytic activity"/>
    <property type="evidence" value="ECO:0007669"/>
    <property type="project" value="InterPro"/>
</dbReference>
<evidence type="ECO:0000313" key="3">
    <source>
        <dbReference type="EMBL" id="CCT67894.1"/>
    </source>
</evidence>
<protein>
    <recommendedName>
        <fullName evidence="2">Reverse transcriptase domain-containing protein</fullName>
    </recommendedName>
</protein>
<evidence type="ECO:0000313" key="4">
    <source>
        <dbReference type="Proteomes" id="UP000016800"/>
    </source>
</evidence>
<keyword evidence="4" id="KW-1185">Reference proteome</keyword>
<evidence type="ECO:0000259" key="2">
    <source>
        <dbReference type="PROSITE" id="PS50878"/>
    </source>
</evidence>